<evidence type="ECO:0000313" key="5">
    <source>
        <dbReference type="Proteomes" id="UP000824151"/>
    </source>
</evidence>
<dbReference type="Gene3D" id="6.10.250.2410">
    <property type="match status" value="1"/>
</dbReference>
<gene>
    <name evidence="4" type="ORF">H9871_03145</name>
</gene>
<dbReference type="AlphaFoldDB" id="A0A9D1S034"/>
<evidence type="ECO:0000256" key="1">
    <source>
        <dbReference type="ARBA" id="ARBA00022829"/>
    </source>
</evidence>
<comment type="caution">
    <text evidence="4">The sequence shown here is derived from an EMBL/GenBank/DDBJ whole genome shotgun (WGS) entry which is preliminary data.</text>
</comment>
<reference evidence="4" key="2">
    <citation type="submission" date="2021-04" db="EMBL/GenBank/DDBJ databases">
        <authorList>
            <person name="Gilroy R."/>
        </authorList>
    </citation>
    <scope>NUCLEOTIDE SEQUENCE</scope>
    <source>
        <strain evidence="4">ChiHejej3B27-3195</strain>
    </source>
</reference>
<keyword evidence="1" id="KW-0159">Chromosome partition</keyword>
<dbReference type="InterPro" id="IPR003768">
    <property type="entry name" value="ScpA"/>
</dbReference>
<sequence>MSAVAAGSAVSAGSAEPARSAASVVPPELEEGSGGFTVTLENFDGPFDLLLSLIARREMDVTAVALSVVTDEFIAYVRQLSADGVVGAPSASGQHTAEHADGTVQGDRGGSERRPFSAQALDESSHFILIAATLLDLKAAQLLPGSEVESEEDIAALEARDLLFARLLQYRAFKEIAAHVQQRLDFNARRFPRVPGTHPDLADVIPELIWRTPPEELKEIAEKAFARPALEPDDVGLDHLHTHPVTVREEMATMAARLRSAGRLGFGDLVSDAENRLVVVVRFLGLLELYRELDIELEQDSPLAELHVVWTGASGREDS</sequence>
<reference evidence="4" key="1">
    <citation type="journal article" date="2021" name="PeerJ">
        <title>Extensive microbial diversity within the chicken gut microbiome revealed by metagenomics and culture.</title>
        <authorList>
            <person name="Gilroy R."/>
            <person name="Ravi A."/>
            <person name="Getino M."/>
            <person name="Pursley I."/>
            <person name="Horton D.L."/>
            <person name="Alikhan N.F."/>
            <person name="Baker D."/>
            <person name="Gharbi K."/>
            <person name="Hall N."/>
            <person name="Watson M."/>
            <person name="Adriaenssens E.M."/>
            <person name="Foster-Nyarko E."/>
            <person name="Jarju S."/>
            <person name="Secka A."/>
            <person name="Antonio M."/>
            <person name="Oren A."/>
            <person name="Chaudhuri R.R."/>
            <person name="La Ragione R."/>
            <person name="Hildebrand F."/>
            <person name="Pallen M.J."/>
        </authorList>
    </citation>
    <scope>NUCLEOTIDE SEQUENCE</scope>
    <source>
        <strain evidence="4">ChiHejej3B27-3195</strain>
    </source>
</reference>
<name>A0A9D1S034_9MICC</name>
<evidence type="ECO:0000256" key="2">
    <source>
        <dbReference type="ARBA" id="ARBA00044777"/>
    </source>
</evidence>
<accession>A0A9D1S034</accession>
<dbReference type="EMBL" id="DXGD01000115">
    <property type="protein sequence ID" value="HIW99118.1"/>
    <property type="molecule type" value="Genomic_DNA"/>
</dbReference>
<dbReference type="PANTHER" id="PTHR33969:SF2">
    <property type="entry name" value="SEGREGATION AND CONDENSATION PROTEIN A"/>
    <property type="match status" value="1"/>
</dbReference>
<dbReference type="Pfam" id="PF02616">
    <property type="entry name" value="SMC_ScpA"/>
    <property type="match status" value="1"/>
</dbReference>
<proteinExistence type="predicted"/>
<organism evidence="4 5">
    <name type="scientific">Candidatus Nesterenkonia stercoripullorum</name>
    <dbReference type="NCBI Taxonomy" id="2838701"/>
    <lineage>
        <taxon>Bacteria</taxon>
        <taxon>Bacillati</taxon>
        <taxon>Actinomycetota</taxon>
        <taxon>Actinomycetes</taxon>
        <taxon>Micrococcales</taxon>
        <taxon>Micrococcaceae</taxon>
        <taxon>Nesterenkonia</taxon>
    </lineage>
</organism>
<evidence type="ECO:0000256" key="3">
    <source>
        <dbReference type="SAM" id="MobiDB-lite"/>
    </source>
</evidence>
<feature type="region of interest" description="Disordered" evidence="3">
    <location>
        <begin position="88"/>
        <end position="115"/>
    </location>
</feature>
<dbReference type="PANTHER" id="PTHR33969">
    <property type="entry name" value="SEGREGATION AND CONDENSATION PROTEIN A"/>
    <property type="match status" value="1"/>
</dbReference>
<evidence type="ECO:0000313" key="4">
    <source>
        <dbReference type="EMBL" id="HIW99118.1"/>
    </source>
</evidence>
<dbReference type="Proteomes" id="UP000824151">
    <property type="component" value="Unassembled WGS sequence"/>
</dbReference>
<protein>
    <recommendedName>
        <fullName evidence="2">Segregation and condensation protein A</fullName>
    </recommendedName>
</protein>
<dbReference type="GO" id="GO:0007059">
    <property type="term" value="P:chromosome segregation"/>
    <property type="evidence" value="ECO:0007669"/>
    <property type="project" value="UniProtKB-KW"/>
</dbReference>